<proteinExistence type="predicted"/>
<dbReference type="OrthoDB" id="185076at2759"/>
<dbReference type="Proteomes" id="UP000323011">
    <property type="component" value="Unassembled WGS sequence"/>
</dbReference>
<keyword evidence="1" id="KW-0472">Membrane</keyword>
<dbReference type="Proteomes" id="UP000325113">
    <property type="component" value="Unassembled WGS sequence"/>
</dbReference>
<protein>
    <submittedName>
        <fullName evidence="3">Uncharacterized protein</fullName>
    </submittedName>
</protein>
<feature type="transmembrane region" description="Helical" evidence="1">
    <location>
        <begin position="27"/>
        <end position="48"/>
    </location>
</feature>
<gene>
    <name evidence="4" type="ORF">FNF27_03728</name>
    <name evidence="2" type="ORF">FNF29_04078</name>
    <name evidence="3" type="ORF">FNF31_01644</name>
</gene>
<dbReference type="AlphaFoldDB" id="A0A5A8DQ51"/>
<evidence type="ECO:0000313" key="5">
    <source>
        <dbReference type="Proteomes" id="UP000322899"/>
    </source>
</evidence>
<sequence>MDWKRISEGHERLKRRIHSARMPLPRWAIPIAKLVYFSIPVAFGVWLMMWTFEQMDKNAGTLETKALAKLESSAKAETATPIDRQRLDALRERIRIASERQTAAAPGDERA</sequence>
<evidence type="ECO:0000313" key="4">
    <source>
        <dbReference type="EMBL" id="KAA0174833.1"/>
    </source>
</evidence>
<organism evidence="3 7">
    <name type="scientific">Cafeteria roenbergensis</name>
    <name type="common">Marine flagellate</name>
    <dbReference type="NCBI Taxonomy" id="33653"/>
    <lineage>
        <taxon>Eukaryota</taxon>
        <taxon>Sar</taxon>
        <taxon>Stramenopiles</taxon>
        <taxon>Bigyra</taxon>
        <taxon>Opalozoa</taxon>
        <taxon>Bicosoecida</taxon>
        <taxon>Cafeteriaceae</taxon>
        <taxon>Cafeteria</taxon>
    </lineage>
</organism>
<dbReference type="Proteomes" id="UP000322899">
    <property type="component" value="Unassembled WGS sequence"/>
</dbReference>
<keyword evidence="6" id="KW-1185">Reference proteome</keyword>
<name>A0A5A8DQ51_CAFRO</name>
<dbReference type="EMBL" id="VLTO01000019">
    <property type="protein sequence ID" value="KAA0174833.1"/>
    <property type="molecule type" value="Genomic_DNA"/>
</dbReference>
<evidence type="ECO:0000256" key="1">
    <source>
        <dbReference type="SAM" id="Phobius"/>
    </source>
</evidence>
<dbReference type="EMBL" id="VLTM01000010">
    <property type="protein sequence ID" value="KAA0166031.1"/>
    <property type="molecule type" value="Genomic_DNA"/>
</dbReference>
<evidence type="ECO:0000313" key="6">
    <source>
        <dbReference type="Proteomes" id="UP000323011"/>
    </source>
</evidence>
<accession>A0A5A8DQ51</accession>
<keyword evidence="1" id="KW-1133">Transmembrane helix</keyword>
<keyword evidence="1" id="KW-0812">Transmembrane</keyword>
<reference evidence="5 6" key="1">
    <citation type="submission" date="2019-07" db="EMBL/GenBank/DDBJ databases">
        <title>Genomes of Cafeteria roenbergensis.</title>
        <authorList>
            <person name="Fischer M.G."/>
            <person name="Hackl T."/>
            <person name="Roman M."/>
        </authorList>
    </citation>
    <scope>NUCLEOTIDE SEQUENCE [LARGE SCALE GENOMIC DNA]</scope>
    <source>
        <strain evidence="2 6">BVI</strain>
        <strain evidence="3 7">Cflag</strain>
        <strain evidence="4 5">E4-10P</strain>
    </source>
</reference>
<dbReference type="EMBL" id="VLTN01000022">
    <property type="protein sequence ID" value="KAA0152214.1"/>
    <property type="molecule type" value="Genomic_DNA"/>
</dbReference>
<evidence type="ECO:0000313" key="3">
    <source>
        <dbReference type="EMBL" id="KAA0166031.1"/>
    </source>
</evidence>
<evidence type="ECO:0000313" key="2">
    <source>
        <dbReference type="EMBL" id="KAA0152214.1"/>
    </source>
</evidence>
<evidence type="ECO:0000313" key="7">
    <source>
        <dbReference type="Proteomes" id="UP000325113"/>
    </source>
</evidence>
<comment type="caution">
    <text evidence="3">The sequence shown here is derived from an EMBL/GenBank/DDBJ whole genome shotgun (WGS) entry which is preliminary data.</text>
</comment>